<dbReference type="GO" id="GO:0005886">
    <property type="term" value="C:plasma membrane"/>
    <property type="evidence" value="ECO:0007669"/>
    <property type="project" value="TreeGrafter"/>
</dbReference>
<dbReference type="OrthoDB" id="2351791at2759"/>
<name>A0A5N7DM44_9EURO</name>
<dbReference type="PROSITE" id="PS50850">
    <property type="entry name" value="MFS"/>
    <property type="match status" value="1"/>
</dbReference>
<dbReference type="AlphaFoldDB" id="A0A5N7DM44"/>
<feature type="transmembrane region" description="Helical" evidence="5">
    <location>
        <begin position="337"/>
        <end position="356"/>
    </location>
</feature>
<feature type="signal peptide" evidence="6">
    <location>
        <begin position="1"/>
        <end position="23"/>
    </location>
</feature>
<evidence type="ECO:0000256" key="3">
    <source>
        <dbReference type="ARBA" id="ARBA00022989"/>
    </source>
</evidence>
<dbReference type="GeneID" id="43673798"/>
<keyword evidence="6" id="KW-0732">Signal</keyword>
<evidence type="ECO:0000256" key="5">
    <source>
        <dbReference type="SAM" id="Phobius"/>
    </source>
</evidence>
<feature type="transmembrane region" description="Helical" evidence="5">
    <location>
        <begin position="75"/>
        <end position="94"/>
    </location>
</feature>
<feature type="transmembrane region" description="Helical" evidence="5">
    <location>
        <begin position="106"/>
        <end position="123"/>
    </location>
</feature>
<sequence>MSFQLKRQTIIFIILAILNLAAALDATSLSVALPRIAKELNGTAIEAFWSGTSFLVTSTVFQPIICSVSDIFGRGAALLASIALFMLGAILAGISRGFKLLLAGRSLQGLGAGGIIALTEVVLTDLVPLRERGKWLSILSASWAVGSVCGPLLGGVFAQLVTWRWIFWINLPFAGIGVLLVPMLWKIGLFRSSIRPKLAKADYIGCILFTTSLTSVLLPLTWGGVMYTWNSWHTILPLVLGLGGLAAFVAYEKLFAVNPLIPLHIFQDLSSSFNYMGCFLHGMLLWSMLYYLPLYYQAVLGYKPIISAVALLPETFTVAPASGLVGILIALRGHYRWEIWIGWILTTTGTGLLYLLHVETSIPQWIFLNIVPGLGTGILFSSLTLAIQASAPENNMAMAVTMTNFFRSAGQAIGVAVGGVVFQNSMKSQLRNHPQTKGIADQYAKDASALAEVIKGLPADLRDPTKQAYAQALATLWAVMCGFAGLGLLTSVFVKEYKMDRISGWEHSTVNKSSKRTPKTLKAA</sequence>
<feature type="domain" description="Major facilitator superfamily (MFS) profile" evidence="7">
    <location>
        <begin position="11"/>
        <end position="499"/>
    </location>
</feature>
<dbReference type="InterPro" id="IPR020846">
    <property type="entry name" value="MFS_dom"/>
</dbReference>
<feature type="transmembrane region" description="Helical" evidence="5">
    <location>
        <begin position="468"/>
        <end position="494"/>
    </location>
</feature>
<dbReference type="Gene3D" id="1.20.1720.10">
    <property type="entry name" value="Multidrug resistance protein D"/>
    <property type="match status" value="1"/>
</dbReference>
<evidence type="ECO:0000256" key="1">
    <source>
        <dbReference type="ARBA" id="ARBA00004141"/>
    </source>
</evidence>
<dbReference type="Gene3D" id="1.20.1250.20">
    <property type="entry name" value="MFS general substrate transporter like domains"/>
    <property type="match status" value="1"/>
</dbReference>
<feature type="transmembrane region" description="Helical" evidence="5">
    <location>
        <begin position="399"/>
        <end position="422"/>
    </location>
</feature>
<dbReference type="FunFam" id="1.20.1250.20:FF:000786">
    <property type="entry name" value="MFS multidrug transporter, putative"/>
    <property type="match status" value="1"/>
</dbReference>
<dbReference type="InterPro" id="IPR011701">
    <property type="entry name" value="MFS"/>
</dbReference>
<dbReference type="EMBL" id="ML736753">
    <property type="protein sequence ID" value="KAE8406548.1"/>
    <property type="molecule type" value="Genomic_DNA"/>
</dbReference>
<dbReference type="PRINTS" id="PR01036">
    <property type="entry name" value="TCRTETB"/>
</dbReference>
<proteinExistence type="predicted"/>
<dbReference type="Proteomes" id="UP000325579">
    <property type="component" value="Unassembled WGS sequence"/>
</dbReference>
<gene>
    <name evidence="8" type="ORF">BDV37DRAFT_292103</name>
</gene>
<dbReference type="GO" id="GO:0022857">
    <property type="term" value="F:transmembrane transporter activity"/>
    <property type="evidence" value="ECO:0007669"/>
    <property type="project" value="InterPro"/>
</dbReference>
<dbReference type="InterPro" id="IPR036259">
    <property type="entry name" value="MFS_trans_sf"/>
</dbReference>
<feature type="transmembrane region" description="Helical" evidence="5">
    <location>
        <begin position="272"/>
        <end position="293"/>
    </location>
</feature>
<evidence type="ECO:0000313" key="9">
    <source>
        <dbReference type="Proteomes" id="UP000325579"/>
    </source>
</evidence>
<protein>
    <submittedName>
        <fullName evidence="8">Major facilitator superfamily domain-containing protein</fullName>
    </submittedName>
</protein>
<dbReference type="RefSeq" id="XP_031943867.1">
    <property type="nucleotide sequence ID" value="XM_032089107.1"/>
</dbReference>
<dbReference type="PANTHER" id="PTHR23501">
    <property type="entry name" value="MAJOR FACILITATOR SUPERFAMILY"/>
    <property type="match status" value="1"/>
</dbReference>
<feature type="transmembrane region" description="Helical" evidence="5">
    <location>
        <begin position="135"/>
        <end position="159"/>
    </location>
</feature>
<evidence type="ECO:0000313" key="8">
    <source>
        <dbReference type="EMBL" id="KAE8406548.1"/>
    </source>
</evidence>
<evidence type="ECO:0000259" key="7">
    <source>
        <dbReference type="PROSITE" id="PS50850"/>
    </source>
</evidence>
<dbReference type="CDD" id="cd17502">
    <property type="entry name" value="MFS_Azr1_MDR_like"/>
    <property type="match status" value="1"/>
</dbReference>
<evidence type="ECO:0000256" key="2">
    <source>
        <dbReference type="ARBA" id="ARBA00022692"/>
    </source>
</evidence>
<feature type="chain" id="PRO_5024961364" evidence="6">
    <location>
        <begin position="24"/>
        <end position="524"/>
    </location>
</feature>
<feature type="transmembrane region" description="Helical" evidence="5">
    <location>
        <begin position="206"/>
        <end position="225"/>
    </location>
</feature>
<feature type="transmembrane region" description="Helical" evidence="5">
    <location>
        <begin position="231"/>
        <end position="251"/>
    </location>
</feature>
<keyword evidence="4 5" id="KW-0472">Membrane</keyword>
<keyword evidence="9" id="KW-1185">Reference proteome</keyword>
<comment type="subcellular location">
    <subcellularLocation>
        <location evidence="1">Membrane</location>
        <topology evidence="1">Multi-pass membrane protein</topology>
    </subcellularLocation>
</comment>
<dbReference type="Pfam" id="PF07690">
    <property type="entry name" value="MFS_1"/>
    <property type="match status" value="1"/>
</dbReference>
<feature type="transmembrane region" description="Helical" evidence="5">
    <location>
        <begin position="362"/>
        <end position="387"/>
    </location>
</feature>
<keyword evidence="2 5" id="KW-0812">Transmembrane</keyword>
<evidence type="ECO:0000256" key="4">
    <source>
        <dbReference type="ARBA" id="ARBA00023136"/>
    </source>
</evidence>
<reference evidence="8 9" key="1">
    <citation type="submission" date="2019-04" db="EMBL/GenBank/DDBJ databases">
        <authorList>
            <consortium name="DOE Joint Genome Institute"/>
            <person name="Mondo S."/>
            <person name="Kjaerbolling I."/>
            <person name="Vesth T."/>
            <person name="Frisvad J.C."/>
            <person name="Nybo J.L."/>
            <person name="Theobald S."/>
            <person name="Kildgaard S."/>
            <person name="Isbrandt T."/>
            <person name="Kuo A."/>
            <person name="Sato A."/>
            <person name="Lyhne E.K."/>
            <person name="Kogle M.E."/>
            <person name="Wiebenga A."/>
            <person name="Kun R.S."/>
            <person name="Lubbers R.J."/>
            <person name="Makela M.R."/>
            <person name="Barry K."/>
            <person name="Chovatia M."/>
            <person name="Clum A."/>
            <person name="Daum C."/>
            <person name="Haridas S."/>
            <person name="He G."/>
            <person name="LaButti K."/>
            <person name="Lipzen A."/>
            <person name="Riley R."/>
            <person name="Salamov A."/>
            <person name="Simmons B.A."/>
            <person name="Magnuson J.K."/>
            <person name="Henrissat B."/>
            <person name="Mortensen U.H."/>
            <person name="Larsen T.O."/>
            <person name="Devries R.P."/>
            <person name="Grigoriev I.V."/>
            <person name="Machida M."/>
            <person name="Baker S.E."/>
            <person name="Andersen M.R."/>
            <person name="Cantor M.N."/>
            <person name="Hua S.X."/>
        </authorList>
    </citation>
    <scope>NUCLEOTIDE SEQUENCE [LARGE SCALE GENOMIC DNA]</scope>
    <source>
        <strain evidence="8 9">CBS 119388</strain>
    </source>
</reference>
<organism evidence="8 9">
    <name type="scientific">Aspergillus pseudonomiae</name>
    <dbReference type="NCBI Taxonomy" id="1506151"/>
    <lineage>
        <taxon>Eukaryota</taxon>
        <taxon>Fungi</taxon>
        <taxon>Dikarya</taxon>
        <taxon>Ascomycota</taxon>
        <taxon>Pezizomycotina</taxon>
        <taxon>Eurotiomycetes</taxon>
        <taxon>Eurotiomycetidae</taxon>
        <taxon>Eurotiales</taxon>
        <taxon>Aspergillaceae</taxon>
        <taxon>Aspergillus</taxon>
        <taxon>Aspergillus subgen. Circumdati</taxon>
    </lineage>
</organism>
<accession>A0A5N7DM44</accession>
<feature type="transmembrane region" description="Helical" evidence="5">
    <location>
        <begin position="47"/>
        <end position="68"/>
    </location>
</feature>
<keyword evidence="3 5" id="KW-1133">Transmembrane helix</keyword>
<feature type="transmembrane region" description="Helical" evidence="5">
    <location>
        <begin position="305"/>
        <end position="330"/>
    </location>
</feature>
<dbReference type="SUPFAM" id="SSF103473">
    <property type="entry name" value="MFS general substrate transporter"/>
    <property type="match status" value="1"/>
</dbReference>
<feature type="transmembrane region" description="Helical" evidence="5">
    <location>
        <begin position="165"/>
        <end position="185"/>
    </location>
</feature>
<evidence type="ECO:0000256" key="6">
    <source>
        <dbReference type="SAM" id="SignalP"/>
    </source>
</evidence>
<dbReference type="PANTHER" id="PTHR23501:SF59">
    <property type="entry name" value="MAJOR FACILITATOR SUPERFAMILY (MFS) PROFILE DOMAIN-CONTAINING PROTEIN-RELATED"/>
    <property type="match status" value="1"/>
</dbReference>